<gene>
    <name evidence="2" type="ORF">WN944_009715</name>
</gene>
<dbReference type="Proteomes" id="UP001428341">
    <property type="component" value="Unassembled WGS sequence"/>
</dbReference>
<comment type="caution">
    <text evidence="2">The sequence shown here is derived from an EMBL/GenBank/DDBJ whole genome shotgun (WGS) entry which is preliminary data.</text>
</comment>
<keyword evidence="1" id="KW-0812">Transmembrane</keyword>
<feature type="transmembrane region" description="Helical" evidence="1">
    <location>
        <begin position="49"/>
        <end position="70"/>
    </location>
</feature>
<keyword evidence="1" id="KW-0472">Membrane</keyword>
<protein>
    <submittedName>
        <fullName evidence="2">Uncharacterized protein</fullName>
    </submittedName>
</protein>
<keyword evidence="3" id="KW-1185">Reference proteome</keyword>
<reference evidence="2 3" key="1">
    <citation type="submission" date="2024-05" db="EMBL/GenBank/DDBJ databases">
        <title>Haplotype-resolved chromosome-level genome assembly of Huyou (Citrus changshanensis).</title>
        <authorList>
            <person name="Miao C."/>
            <person name="Chen W."/>
            <person name="Wu Y."/>
            <person name="Wang L."/>
            <person name="Zhao S."/>
            <person name="Grierson D."/>
            <person name="Xu C."/>
            <person name="Chen K."/>
        </authorList>
    </citation>
    <scope>NUCLEOTIDE SEQUENCE [LARGE SCALE GENOMIC DNA]</scope>
    <source>
        <strain evidence="2">01-14</strain>
        <tissue evidence="2">Leaf</tissue>
    </source>
</reference>
<dbReference type="EMBL" id="JBCGBO010000002">
    <property type="protein sequence ID" value="KAK9221289.1"/>
    <property type="molecule type" value="Genomic_DNA"/>
</dbReference>
<sequence length="82" mass="9375">MHHHDCSSPPINSPDSCPIHHVTLSPKKWKTLQTCLLNQVSQDVTGANLPFLLCSSELIIIIIPFFFPYFSRYQLISVFTFI</sequence>
<accession>A0AAP0MS83</accession>
<proteinExistence type="predicted"/>
<evidence type="ECO:0000256" key="1">
    <source>
        <dbReference type="SAM" id="Phobius"/>
    </source>
</evidence>
<evidence type="ECO:0000313" key="2">
    <source>
        <dbReference type="EMBL" id="KAK9221289.1"/>
    </source>
</evidence>
<dbReference type="AlphaFoldDB" id="A0AAP0MS83"/>
<evidence type="ECO:0000313" key="3">
    <source>
        <dbReference type="Proteomes" id="UP001428341"/>
    </source>
</evidence>
<organism evidence="2 3">
    <name type="scientific">Citrus x changshan-huyou</name>
    <dbReference type="NCBI Taxonomy" id="2935761"/>
    <lineage>
        <taxon>Eukaryota</taxon>
        <taxon>Viridiplantae</taxon>
        <taxon>Streptophyta</taxon>
        <taxon>Embryophyta</taxon>
        <taxon>Tracheophyta</taxon>
        <taxon>Spermatophyta</taxon>
        <taxon>Magnoliopsida</taxon>
        <taxon>eudicotyledons</taxon>
        <taxon>Gunneridae</taxon>
        <taxon>Pentapetalae</taxon>
        <taxon>rosids</taxon>
        <taxon>malvids</taxon>
        <taxon>Sapindales</taxon>
        <taxon>Rutaceae</taxon>
        <taxon>Aurantioideae</taxon>
        <taxon>Citrus</taxon>
    </lineage>
</organism>
<keyword evidence="1" id="KW-1133">Transmembrane helix</keyword>
<name>A0AAP0MS83_9ROSI</name>